<feature type="compositionally biased region" description="Basic and acidic residues" evidence="2">
    <location>
        <begin position="183"/>
        <end position="192"/>
    </location>
</feature>
<evidence type="ECO:0000313" key="4">
    <source>
        <dbReference type="Proteomes" id="UP000807306"/>
    </source>
</evidence>
<keyword evidence="1" id="KW-0175">Coiled coil</keyword>
<evidence type="ECO:0000313" key="3">
    <source>
        <dbReference type="EMBL" id="KAF9525822.1"/>
    </source>
</evidence>
<dbReference type="EMBL" id="MU157879">
    <property type="protein sequence ID" value="KAF9525822.1"/>
    <property type="molecule type" value="Genomic_DNA"/>
</dbReference>
<proteinExistence type="predicted"/>
<reference evidence="3" key="1">
    <citation type="submission" date="2020-11" db="EMBL/GenBank/DDBJ databases">
        <authorList>
            <consortium name="DOE Joint Genome Institute"/>
            <person name="Ahrendt S."/>
            <person name="Riley R."/>
            <person name="Andreopoulos W."/>
            <person name="Labutti K."/>
            <person name="Pangilinan J."/>
            <person name="Ruiz-Duenas F.J."/>
            <person name="Barrasa J.M."/>
            <person name="Sanchez-Garcia M."/>
            <person name="Camarero S."/>
            <person name="Miyauchi S."/>
            <person name="Serrano A."/>
            <person name="Linde D."/>
            <person name="Babiker R."/>
            <person name="Drula E."/>
            <person name="Ayuso-Fernandez I."/>
            <person name="Pacheco R."/>
            <person name="Padilla G."/>
            <person name="Ferreira P."/>
            <person name="Barriuso J."/>
            <person name="Kellner H."/>
            <person name="Castanera R."/>
            <person name="Alfaro M."/>
            <person name="Ramirez L."/>
            <person name="Pisabarro A.G."/>
            <person name="Kuo A."/>
            <person name="Tritt A."/>
            <person name="Lipzen A."/>
            <person name="He G."/>
            <person name="Yan M."/>
            <person name="Ng V."/>
            <person name="Cullen D."/>
            <person name="Martin F."/>
            <person name="Rosso M.-N."/>
            <person name="Henrissat B."/>
            <person name="Hibbett D."/>
            <person name="Martinez A.T."/>
            <person name="Grigoriev I.V."/>
        </authorList>
    </citation>
    <scope>NUCLEOTIDE SEQUENCE</scope>
    <source>
        <strain evidence="3">CBS 506.95</strain>
    </source>
</reference>
<comment type="caution">
    <text evidence="3">The sequence shown here is derived from an EMBL/GenBank/DDBJ whole genome shotgun (WGS) entry which is preliminary data.</text>
</comment>
<organism evidence="3 4">
    <name type="scientific">Crepidotus variabilis</name>
    <dbReference type="NCBI Taxonomy" id="179855"/>
    <lineage>
        <taxon>Eukaryota</taxon>
        <taxon>Fungi</taxon>
        <taxon>Dikarya</taxon>
        <taxon>Basidiomycota</taxon>
        <taxon>Agaricomycotina</taxon>
        <taxon>Agaricomycetes</taxon>
        <taxon>Agaricomycetidae</taxon>
        <taxon>Agaricales</taxon>
        <taxon>Agaricineae</taxon>
        <taxon>Crepidotaceae</taxon>
        <taxon>Crepidotus</taxon>
    </lineage>
</organism>
<dbReference type="Proteomes" id="UP000807306">
    <property type="component" value="Unassembled WGS sequence"/>
</dbReference>
<keyword evidence="4" id="KW-1185">Reference proteome</keyword>
<feature type="compositionally biased region" description="Basic and acidic residues" evidence="2">
    <location>
        <begin position="149"/>
        <end position="167"/>
    </location>
</feature>
<feature type="coiled-coil region" evidence="1">
    <location>
        <begin position="20"/>
        <end position="65"/>
    </location>
</feature>
<feature type="compositionally biased region" description="Basic and acidic residues" evidence="2">
    <location>
        <begin position="111"/>
        <end position="128"/>
    </location>
</feature>
<dbReference type="AlphaFoldDB" id="A0A9P6EBB0"/>
<sequence>MLRDMHLQFEEVMEGHGEKIGNQTKAVGELQGQLEEARREIKSLRAEATAEAVQQQRDNDELIKKMDRLVTALTQGNAGPAMTLEEFGQRGDFAQKTGIDETDIEASQTSTREEHGDEKGRAAGERKGKSGVRAPSMEVDSADGSKGNSNKDEDKDKDKDKEVDNRAGRRRAAKSGLRAVPARGERGGAARS</sequence>
<evidence type="ECO:0000256" key="2">
    <source>
        <dbReference type="SAM" id="MobiDB-lite"/>
    </source>
</evidence>
<protein>
    <submittedName>
        <fullName evidence="3">Uncharacterized protein</fullName>
    </submittedName>
</protein>
<accession>A0A9P6EBB0</accession>
<evidence type="ECO:0000256" key="1">
    <source>
        <dbReference type="SAM" id="Coils"/>
    </source>
</evidence>
<name>A0A9P6EBB0_9AGAR</name>
<feature type="region of interest" description="Disordered" evidence="2">
    <location>
        <begin position="78"/>
        <end position="192"/>
    </location>
</feature>
<gene>
    <name evidence="3" type="ORF">CPB83DRAFT_896710</name>
</gene>